<dbReference type="PANTHER" id="PTHR33055">
    <property type="entry name" value="TRANSPOSASE FOR INSERTION SEQUENCE ELEMENT IS1111A"/>
    <property type="match status" value="1"/>
</dbReference>
<dbReference type="EMBL" id="JAUSZI010000002">
    <property type="protein sequence ID" value="MDQ1025620.1"/>
    <property type="molecule type" value="Genomic_DNA"/>
</dbReference>
<evidence type="ECO:0000313" key="3">
    <source>
        <dbReference type="Proteomes" id="UP001230328"/>
    </source>
</evidence>
<gene>
    <name evidence="2" type="ORF">QF035_003202</name>
</gene>
<dbReference type="Pfam" id="PF02371">
    <property type="entry name" value="Transposase_20"/>
    <property type="match status" value="1"/>
</dbReference>
<feature type="domain" description="Transposase IS116/IS110/IS902 C-terminal" evidence="1">
    <location>
        <begin position="2"/>
        <end position="54"/>
    </location>
</feature>
<protein>
    <recommendedName>
        <fullName evidence="1">Transposase IS116/IS110/IS902 C-terminal domain-containing protein</fullName>
    </recommendedName>
</protein>
<dbReference type="RefSeq" id="WP_307520970.1">
    <property type="nucleotide sequence ID" value="NZ_JAUSZI010000002.1"/>
</dbReference>
<dbReference type="InterPro" id="IPR047650">
    <property type="entry name" value="Transpos_IS110"/>
</dbReference>
<dbReference type="InterPro" id="IPR003346">
    <property type="entry name" value="Transposase_20"/>
</dbReference>
<comment type="caution">
    <text evidence="2">The sequence shown here is derived from an EMBL/GenBank/DDBJ whole genome shotgun (WGS) entry which is preliminary data.</text>
</comment>
<dbReference type="Proteomes" id="UP001230328">
    <property type="component" value="Unassembled WGS sequence"/>
</dbReference>
<accession>A0ABU0SPY4</accession>
<sequence length="135" mass="14979">MGQFATAHHLASWIGVCPGQNESAGVNKSGRTRHGNTHLKRVLGVAALAAIRSRDTYLAVFFRRISARRGGKRALVAVMHKIAIAVWHVLHDHVPYLELGADYFTRRDPARAMRRMLKEANTLGLTIRFEPVATA</sequence>
<keyword evidence="3" id="KW-1185">Reference proteome</keyword>
<dbReference type="PANTHER" id="PTHR33055:SF15">
    <property type="entry name" value="TRANSPOSASE-RELATED"/>
    <property type="match status" value="1"/>
</dbReference>
<proteinExistence type="predicted"/>
<name>A0ABU0SPY4_9ACTN</name>
<reference evidence="2 3" key="1">
    <citation type="submission" date="2023-07" db="EMBL/GenBank/DDBJ databases">
        <title>Comparative genomics of wheat-associated soil bacteria to identify genetic determinants of phenazine resistance.</title>
        <authorList>
            <person name="Mouncey N."/>
        </authorList>
    </citation>
    <scope>NUCLEOTIDE SEQUENCE [LARGE SCALE GENOMIC DNA]</scope>
    <source>
        <strain evidence="2 3">V2I4</strain>
    </source>
</reference>
<organism evidence="2 3">
    <name type="scientific">Streptomyces umbrinus</name>
    <dbReference type="NCBI Taxonomy" id="67370"/>
    <lineage>
        <taxon>Bacteria</taxon>
        <taxon>Bacillati</taxon>
        <taxon>Actinomycetota</taxon>
        <taxon>Actinomycetes</taxon>
        <taxon>Kitasatosporales</taxon>
        <taxon>Streptomycetaceae</taxon>
        <taxon>Streptomyces</taxon>
        <taxon>Streptomyces phaeochromogenes group</taxon>
    </lineage>
</organism>
<evidence type="ECO:0000259" key="1">
    <source>
        <dbReference type="Pfam" id="PF02371"/>
    </source>
</evidence>
<evidence type="ECO:0000313" key="2">
    <source>
        <dbReference type="EMBL" id="MDQ1025620.1"/>
    </source>
</evidence>